<dbReference type="KEGG" id="hir:HETIRDRAFT_17013"/>
<dbReference type="RefSeq" id="XP_009547900.1">
    <property type="nucleotide sequence ID" value="XM_009549605.1"/>
</dbReference>
<dbReference type="HOGENOM" id="CLU_102301_3_0_1"/>
<reference evidence="1 2" key="1">
    <citation type="journal article" date="2012" name="New Phytol.">
        <title>Insight into trade-off between wood decay and parasitism from the genome of a fungal forest pathogen.</title>
        <authorList>
            <person name="Olson A."/>
            <person name="Aerts A."/>
            <person name="Asiegbu F."/>
            <person name="Belbahri L."/>
            <person name="Bouzid O."/>
            <person name="Broberg A."/>
            <person name="Canback B."/>
            <person name="Coutinho P.M."/>
            <person name="Cullen D."/>
            <person name="Dalman K."/>
            <person name="Deflorio G."/>
            <person name="van Diepen L.T."/>
            <person name="Dunand C."/>
            <person name="Duplessis S."/>
            <person name="Durling M."/>
            <person name="Gonthier P."/>
            <person name="Grimwood J."/>
            <person name="Fossdal C.G."/>
            <person name="Hansson D."/>
            <person name="Henrissat B."/>
            <person name="Hietala A."/>
            <person name="Himmelstrand K."/>
            <person name="Hoffmeister D."/>
            <person name="Hogberg N."/>
            <person name="James T.Y."/>
            <person name="Karlsson M."/>
            <person name="Kohler A."/>
            <person name="Kues U."/>
            <person name="Lee Y.H."/>
            <person name="Lin Y.C."/>
            <person name="Lind M."/>
            <person name="Lindquist E."/>
            <person name="Lombard V."/>
            <person name="Lucas S."/>
            <person name="Lunden K."/>
            <person name="Morin E."/>
            <person name="Murat C."/>
            <person name="Park J."/>
            <person name="Raffaello T."/>
            <person name="Rouze P."/>
            <person name="Salamov A."/>
            <person name="Schmutz J."/>
            <person name="Solheim H."/>
            <person name="Stahlberg J."/>
            <person name="Velez H."/>
            <person name="de Vries R.P."/>
            <person name="Wiebenga A."/>
            <person name="Woodward S."/>
            <person name="Yakovlev I."/>
            <person name="Garbelotto M."/>
            <person name="Martin F."/>
            <person name="Grigoriev I.V."/>
            <person name="Stenlid J."/>
        </authorList>
    </citation>
    <scope>NUCLEOTIDE SEQUENCE [LARGE SCALE GENOMIC DNA]</scope>
    <source>
        <strain evidence="1 2">TC 32-1</strain>
    </source>
</reference>
<feature type="non-terminal residue" evidence="1">
    <location>
        <position position="61"/>
    </location>
</feature>
<dbReference type="EMBL" id="KI925460">
    <property type="protein sequence ID" value="ETW79944.1"/>
    <property type="molecule type" value="Genomic_DNA"/>
</dbReference>
<evidence type="ECO:0000313" key="1">
    <source>
        <dbReference type="EMBL" id="ETW79944.1"/>
    </source>
</evidence>
<dbReference type="InParanoid" id="W4K2I7"/>
<keyword evidence="2" id="KW-1185">Reference proteome</keyword>
<dbReference type="OrthoDB" id="3229173at2759"/>
<feature type="non-terminal residue" evidence="1">
    <location>
        <position position="1"/>
    </location>
</feature>
<proteinExistence type="predicted"/>
<name>W4K2I7_HETIT</name>
<evidence type="ECO:0000313" key="2">
    <source>
        <dbReference type="Proteomes" id="UP000030671"/>
    </source>
</evidence>
<organism evidence="1 2">
    <name type="scientific">Heterobasidion irregulare (strain TC 32-1)</name>
    <dbReference type="NCBI Taxonomy" id="747525"/>
    <lineage>
        <taxon>Eukaryota</taxon>
        <taxon>Fungi</taxon>
        <taxon>Dikarya</taxon>
        <taxon>Basidiomycota</taxon>
        <taxon>Agaricomycotina</taxon>
        <taxon>Agaricomycetes</taxon>
        <taxon>Russulales</taxon>
        <taxon>Bondarzewiaceae</taxon>
        <taxon>Heterobasidion</taxon>
        <taxon>Heterobasidion annosum species complex</taxon>
    </lineage>
</organism>
<gene>
    <name evidence="1" type="ORF">HETIRDRAFT_17013</name>
</gene>
<sequence>LDPICKPCLSGKMHAHLFSFTDFVTLKPLELIHFDLYSPLPVITYFRMHYWIIFIDEFTNL</sequence>
<accession>W4K2I7</accession>
<dbReference type="Proteomes" id="UP000030671">
    <property type="component" value="Unassembled WGS sequence"/>
</dbReference>
<protein>
    <submittedName>
        <fullName evidence="1">Uncharacterized protein</fullName>
    </submittedName>
</protein>
<dbReference type="AlphaFoldDB" id="W4K2I7"/>
<dbReference type="GeneID" id="20668263"/>